<dbReference type="EMBL" id="GBXM01042116">
    <property type="protein sequence ID" value="JAH66461.1"/>
    <property type="molecule type" value="Transcribed_RNA"/>
</dbReference>
<sequence length="80" mass="9090">MLNVINFIIVASIIVVIIIFNFTSLGLRYFSKSFFVCFRIEGLLIRQKYSEQLRTRYTNESEPGLGACLLGLEILSIVPS</sequence>
<proteinExistence type="predicted"/>
<keyword evidence="1" id="KW-0472">Membrane</keyword>
<protein>
    <submittedName>
        <fullName evidence="2">Uncharacterized protein</fullName>
    </submittedName>
</protein>
<feature type="transmembrane region" description="Helical" evidence="1">
    <location>
        <begin position="6"/>
        <end position="30"/>
    </location>
</feature>
<reference evidence="2" key="1">
    <citation type="submission" date="2014-11" db="EMBL/GenBank/DDBJ databases">
        <authorList>
            <person name="Amaro Gonzalez C."/>
        </authorList>
    </citation>
    <scope>NUCLEOTIDE SEQUENCE</scope>
</reference>
<accession>A0A0E9UL57</accession>
<keyword evidence="1" id="KW-1133">Transmembrane helix</keyword>
<reference evidence="2" key="2">
    <citation type="journal article" date="2015" name="Fish Shellfish Immunol.">
        <title>Early steps in the European eel (Anguilla anguilla)-Vibrio vulnificus interaction in the gills: Role of the RtxA13 toxin.</title>
        <authorList>
            <person name="Callol A."/>
            <person name="Pajuelo D."/>
            <person name="Ebbesson L."/>
            <person name="Teles M."/>
            <person name="MacKenzie S."/>
            <person name="Amaro C."/>
        </authorList>
    </citation>
    <scope>NUCLEOTIDE SEQUENCE</scope>
</reference>
<evidence type="ECO:0000256" key="1">
    <source>
        <dbReference type="SAM" id="Phobius"/>
    </source>
</evidence>
<dbReference type="AlphaFoldDB" id="A0A0E9UL57"/>
<keyword evidence="1" id="KW-0812">Transmembrane</keyword>
<organism evidence="2">
    <name type="scientific">Anguilla anguilla</name>
    <name type="common">European freshwater eel</name>
    <name type="synonym">Muraena anguilla</name>
    <dbReference type="NCBI Taxonomy" id="7936"/>
    <lineage>
        <taxon>Eukaryota</taxon>
        <taxon>Metazoa</taxon>
        <taxon>Chordata</taxon>
        <taxon>Craniata</taxon>
        <taxon>Vertebrata</taxon>
        <taxon>Euteleostomi</taxon>
        <taxon>Actinopterygii</taxon>
        <taxon>Neopterygii</taxon>
        <taxon>Teleostei</taxon>
        <taxon>Anguilliformes</taxon>
        <taxon>Anguillidae</taxon>
        <taxon>Anguilla</taxon>
    </lineage>
</organism>
<evidence type="ECO:0000313" key="2">
    <source>
        <dbReference type="EMBL" id="JAH66461.1"/>
    </source>
</evidence>
<name>A0A0E9UL57_ANGAN</name>